<feature type="domain" description="CBM-cenC" evidence="2">
    <location>
        <begin position="2"/>
        <end position="110"/>
    </location>
</feature>
<keyword evidence="4" id="KW-1185">Reference proteome</keyword>
<evidence type="ECO:0000313" key="3">
    <source>
        <dbReference type="EMBL" id="MBR7834051.1"/>
    </source>
</evidence>
<dbReference type="AlphaFoldDB" id="A0A941EMY4"/>
<dbReference type="Pfam" id="PF02018">
    <property type="entry name" value="CBM_4_9"/>
    <property type="match status" value="1"/>
</dbReference>
<evidence type="ECO:0000256" key="1">
    <source>
        <dbReference type="ARBA" id="ARBA00022801"/>
    </source>
</evidence>
<sequence>MLVNPGFEDGNLTAWTCSSLDSVTTSPIHSGKYALAGAASNSDDAQCTQTVTVAANHTYTLSGYVDGAYVFLGDTGGGDNWTPGTSGYQSLSLSITTGASQTSLTVYVHGWYGEGTYYADDLSLTG</sequence>
<organism evidence="3 4">
    <name type="scientific">Actinospica durhamensis</name>
    <dbReference type="NCBI Taxonomy" id="1508375"/>
    <lineage>
        <taxon>Bacteria</taxon>
        <taxon>Bacillati</taxon>
        <taxon>Actinomycetota</taxon>
        <taxon>Actinomycetes</taxon>
        <taxon>Catenulisporales</taxon>
        <taxon>Actinospicaceae</taxon>
        <taxon>Actinospica</taxon>
    </lineage>
</organism>
<dbReference type="Gene3D" id="2.60.120.260">
    <property type="entry name" value="Galactose-binding domain-like"/>
    <property type="match status" value="1"/>
</dbReference>
<dbReference type="SUPFAM" id="SSF49785">
    <property type="entry name" value="Galactose-binding domain-like"/>
    <property type="match status" value="1"/>
</dbReference>
<evidence type="ECO:0000313" key="4">
    <source>
        <dbReference type="Proteomes" id="UP000675781"/>
    </source>
</evidence>
<accession>A0A941EMY4</accession>
<dbReference type="InterPro" id="IPR003305">
    <property type="entry name" value="CenC_carb-bd"/>
</dbReference>
<evidence type="ECO:0000259" key="2">
    <source>
        <dbReference type="Pfam" id="PF02018"/>
    </source>
</evidence>
<reference evidence="3" key="1">
    <citation type="submission" date="2021-04" db="EMBL/GenBank/DDBJ databases">
        <title>Genome based classification of Actinospica acidithermotolerans sp. nov., an actinobacterium isolated from an Indonesian hot spring.</title>
        <authorList>
            <person name="Kusuma A.B."/>
            <person name="Putra K.E."/>
            <person name="Nafisah S."/>
            <person name="Loh J."/>
            <person name="Nouioui I."/>
            <person name="Goodfellow M."/>
        </authorList>
    </citation>
    <scope>NUCLEOTIDE SEQUENCE</scope>
    <source>
        <strain evidence="3">CSCA 57</strain>
    </source>
</reference>
<dbReference type="InterPro" id="IPR008979">
    <property type="entry name" value="Galactose-bd-like_sf"/>
</dbReference>
<dbReference type="EMBL" id="JAGSOG010000046">
    <property type="protein sequence ID" value="MBR7834051.1"/>
    <property type="molecule type" value="Genomic_DNA"/>
</dbReference>
<keyword evidence="1" id="KW-0378">Hydrolase</keyword>
<name>A0A941EMY4_9ACTN</name>
<dbReference type="Proteomes" id="UP000675781">
    <property type="component" value="Unassembled WGS sequence"/>
</dbReference>
<comment type="caution">
    <text evidence="3">The sequence shown here is derived from an EMBL/GenBank/DDBJ whole genome shotgun (WGS) entry which is preliminary data.</text>
</comment>
<protein>
    <submittedName>
        <fullName evidence="3">Carbohydrate binding domain-containing protein</fullName>
    </submittedName>
</protein>
<gene>
    <name evidence="3" type="ORF">KDL01_12300</name>
</gene>
<dbReference type="GO" id="GO:0016798">
    <property type="term" value="F:hydrolase activity, acting on glycosyl bonds"/>
    <property type="evidence" value="ECO:0007669"/>
    <property type="project" value="InterPro"/>
</dbReference>
<proteinExistence type="predicted"/>